<protein>
    <submittedName>
        <fullName evidence="1">GIP protein</fullName>
    </submittedName>
</protein>
<gene>
    <name evidence="1" type="primary">GIP</name>
    <name evidence="1" type="ORF">SPIL2461_LOCUS15120</name>
</gene>
<evidence type="ECO:0000313" key="1">
    <source>
        <dbReference type="EMBL" id="CAE7564243.1"/>
    </source>
</evidence>
<comment type="caution">
    <text evidence="1">The sequence shown here is derived from an EMBL/GenBank/DDBJ whole genome shotgun (WGS) entry which is preliminary data.</text>
</comment>
<evidence type="ECO:0000313" key="2">
    <source>
        <dbReference type="Proteomes" id="UP000649617"/>
    </source>
</evidence>
<reference evidence="1" key="1">
    <citation type="submission" date="2021-02" db="EMBL/GenBank/DDBJ databases">
        <authorList>
            <person name="Dougan E. K."/>
            <person name="Rhodes N."/>
            <person name="Thang M."/>
            <person name="Chan C."/>
        </authorList>
    </citation>
    <scope>NUCLEOTIDE SEQUENCE</scope>
</reference>
<dbReference type="AlphaFoldDB" id="A0A812U5L7"/>
<dbReference type="EMBL" id="CAJNIZ010036224">
    <property type="protein sequence ID" value="CAE7564243.1"/>
    <property type="molecule type" value="Genomic_DNA"/>
</dbReference>
<dbReference type="Proteomes" id="UP000649617">
    <property type="component" value="Unassembled WGS sequence"/>
</dbReference>
<keyword evidence="2" id="KW-1185">Reference proteome</keyword>
<organism evidence="1 2">
    <name type="scientific">Symbiodinium pilosum</name>
    <name type="common">Dinoflagellate</name>
    <dbReference type="NCBI Taxonomy" id="2952"/>
    <lineage>
        <taxon>Eukaryota</taxon>
        <taxon>Sar</taxon>
        <taxon>Alveolata</taxon>
        <taxon>Dinophyceae</taxon>
        <taxon>Suessiales</taxon>
        <taxon>Symbiodiniaceae</taxon>
        <taxon>Symbiodinium</taxon>
    </lineage>
</organism>
<accession>A0A812U5L7</accession>
<name>A0A812U5L7_SYMPI</name>
<sequence length="403" mass="45668">MATPWSLSQASNCALQAKTSFLLPTQFHRRFLLHLTLVALEATWTYVLNPLLILLLKTKTRDLGNDPAFLDQFSLCMLRLWFPALIFPSSMDFYLLNLKETMAPQVLDQVNSKFIKNQRRFQGRAPYFTEDFLWDVEPLTRTVRECRLRKMIKLKDLSPENRSKFLASMEKEWTSWMKFNAVEILTPAQILSLPGDVRIIGTRWVRTDKNQKQRLLALHLCQKTAKSREQVTKEYPFAAKSRLVAQGHQEDASDLRTDSPTASLLAFNLVSAVAGISRLLILRPAGPPPPGLGPNDLLRAKGSIYGTKDAGRSWWKKLYKTLRKNGWRMSAIEPALFILADGSSLLGGLITHVDNLYSCGEGQAYVEGEWQLRPSEAAQEKKLLIRAGRHARKAARARAEDGC</sequence>
<proteinExistence type="predicted"/>
<dbReference type="OrthoDB" id="413361at2759"/>